<dbReference type="Pfam" id="PF13614">
    <property type="entry name" value="AAA_31"/>
    <property type="match status" value="1"/>
</dbReference>
<name>N2AY87_9FIRM</name>
<dbReference type="Proteomes" id="UP000012589">
    <property type="component" value="Unassembled WGS sequence"/>
</dbReference>
<evidence type="ECO:0000256" key="1">
    <source>
        <dbReference type="ARBA" id="ARBA00006976"/>
    </source>
</evidence>
<dbReference type="EMBL" id="AQFT01000041">
    <property type="protein sequence ID" value="EMZ33071.1"/>
    <property type="molecule type" value="Genomic_DNA"/>
</dbReference>
<keyword evidence="7" id="KW-1185">Reference proteome</keyword>
<sequence length="258" mass="27689">MGKVIAVTNQKGGVGKTTVAVNLGVGLAREGKKVLLIDADPQGSLTASLGYVEPDDINRTLATVMIEVMNDVDIDPMDGILHHAEGVDVLPANIELSGLEVALVNVMSREVILKTYIEMIRDQYDVVLVDCMPSLGMMTINALAAADEVIIPCSASYLPVKGLEQLMATIVKVKKHLNRKLRIRGIVMTMTDFRTNYAKDIAEMIRSGYGSKVGIFKTTIPFSVKAAEPSAEGVSVYKHCPGGKVANAFADLTKEVLG</sequence>
<evidence type="ECO:0000256" key="3">
    <source>
        <dbReference type="ARBA" id="ARBA00062323"/>
    </source>
</evidence>
<evidence type="ECO:0000313" key="7">
    <source>
        <dbReference type="Proteomes" id="UP000012589"/>
    </source>
</evidence>
<evidence type="ECO:0000313" key="6">
    <source>
        <dbReference type="EMBL" id="EMZ33071.1"/>
    </source>
</evidence>
<organism evidence="6 7">
    <name type="scientific">Eubacterium plexicaudatum ASF492</name>
    <dbReference type="NCBI Taxonomy" id="1235802"/>
    <lineage>
        <taxon>Bacteria</taxon>
        <taxon>Bacillati</taxon>
        <taxon>Bacillota</taxon>
        <taxon>Clostridia</taxon>
        <taxon>Eubacteriales</taxon>
        <taxon>Eubacteriaceae</taxon>
        <taxon>Eubacterium</taxon>
    </lineage>
</organism>
<protein>
    <recommendedName>
        <fullName evidence="4">Sporulation initiation inhibitor protein Soj</fullName>
    </recommendedName>
</protein>
<dbReference type="AlphaFoldDB" id="N2AY87"/>
<comment type="catalytic activity">
    <reaction evidence="2">
        <text>ATP + H2O = ADP + phosphate + H(+)</text>
        <dbReference type="Rhea" id="RHEA:13065"/>
        <dbReference type="ChEBI" id="CHEBI:15377"/>
        <dbReference type="ChEBI" id="CHEBI:15378"/>
        <dbReference type="ChEBI" id="CHEBI:30616"/>
        <dbReference type="ChEBI" id="CHEBI:43474"/>
        <dbReference type="ChEBI" id="CHEBI:456216"/>
    </reaction>
</comment>
<proteinExistence type="inferred from homology"/>
<dbReference type="eggNOG" id="COG1192">
    <property type="taxonomic scope" value="Bacteria"/>
</dbReference>
<dbReference type="SUPFAM" id="SSF52540">
    <property type="entry name" value="P-loop containing nucleoside triphosphate hydrolases"/>
    <property type="match status" value="1"/>
</dbReference>
<accession>N2AY87</accession>
<dbReference type="STRING" id="1235802.C823_01489"/>
<comment type="similarity">
    <text evidence="1">Belongs to the ParA family.</text>
</comment>
<dbReference type="HOGENOM" id="CLU_037612_1_4_9"/>
<dbReference type="OrthoDB" id="9815116at2"/>
<evidence type="ECO:0000259" key="5">
    <source>
        <dbReference type="Pfam" id="PF13614"/>
    </source>
</evidence>
<dbReference type="PATRIC" id="fig|1235802.3.peg.1586"/>
<comment type="subunit">
    <text evidence="3">Dimerizes in the presence of ATP but not ADP; ATP-binding is required for double-stranded (ds)DNA-binding. Interacts with DnaA.</text>
</comment>
<gene>
    <name evidence="6" type="ORF">C823_01489</name>
</gene>
<dbReference type="InterPro" id="IPR027417">
    <property type="entry name" value="P-loop_NTPase"/>
</dbReference>
<dbReference type="CDD" id="cd02042">
    <property type="entry name" value="ParAB_family"/>
    <property type="match status" value="1"/>
</dbReference>
<comment type="caution">
    <text evidence="6">The sequence shown here is derived from an EMBL/GenBank/DDBJ whole genome shotgun (WGS) entry which is preliminary data.</text>
</comment>
<feature type="domain" description="AAA" evidence="5">
    <location>
        <begin position="3"/>
        <end position="183"/>
    </location>
</feature>
<dbReference type="InterPro" id="IPR025669">
    <property type="entry name" value="AAA_dom"/>
</dbReference>
<evidence type="ECO:0000256" key="2">
    <source>
        <dbReference type="ARBA" id="ARBA00049360"/>
    </source>
</evidence>
<reference evidence="6 7" key="1">
    <citation type="journal article" date="2014" name="Genome Announc.">
        <title>Draft genome sequences of the altered schaedler flora, a defined bacterial community from gnotobiotic mice.</title>
        <authorList>
            <person name="Wannemuehler M.J."/>
            <person name="Overstreet A.M."/>
            <person name="Ward D.V."/>
            <person name="Phillips G.J."/>
        </authorList>
    </citation>
    <scope>NUCLEOTIDE SEQUENCE [LARGE SCALE GENOMIC DNA]</scope>
    <source>
        <strain evidence="6 7">ASF492</strain>
    </source>
</reference>
<dbReference type="InterPro" id="IPR050678">
    <property type="entry name" value="DNA_Partitioning_ATPase"/>
</dbReference>
<dbReference type="PANTHER" id="PTHR13696:SF99">
    <property type="entry name" value="COBYRINIC ACID AC-DIAMIDE SYNTHASE"/>
    <property type="match status" value="1"/>
</dbReference>
<dbReference type="FunFam" id="3.40.50.300:FF:000285">
    <property type="entry name" value="Sporulation initiation inhibitor Soj"/>
    <property type="match status" value="1"/>
</dbReference>
<dbReference type="PANTHER" id="PTHR13696">
    <property type="entry name" value="P-LOOP CONTAINING NUCLEOSIDE TRIPHOSPHATE HYDROLASE"/>
    <property type="match status" value="1"/>
</dbReference>
<dbReference type="Gene3D" id="3.40.50.300">
    <property type="entry name" value="P-loop containing nucleotide triphosphate hydrolases"/>
    <property type="match status" value="1"/>
</dbReference>
<evidence type="ECO:0000256" key="4">
    <source>
        <dbReference type="ARBA" id="ARBA00071824"/>
    </source>
</evidence>